<dbReference type="GO" id="GO:0003676">
    <property type="term" value="F:nucleic acid binding"/>
    <property type="evidence" value="ECO:0007669"/>
    <property type="project" value="InterPro"/>
</dbReference>
<organism evidence="1 2">
    <name type="scientific">Rotaria socialis</name>
    <dbReference type="NCBI Taxonomy" id="392032"/>
    <lineage>
        <taxon>Eukaryota</taxon>
        <taxon>Metazoa</taxon>
        <taxon>Spiralia</taxon>
        <taxon>Gnathifera</taxon>
        <taxon>Rotifera</taxon>
        <taxon>Eurotatoria</taxon>
        <taxon>Bdelloidea</taxon>
        <taxon>Philodinida</taxon>
        <taxon>Philodinidae</taxon>
        <taxon>Rotaria</taxon>
    </lineage>
</organism>
<gene>
    <name evidence="1" type="ORF">TIS948_LOCUS7796</name>
</gene>
<evidence type="ECO:0000313" key="2">
    <source>
        <dbReference type="Proteomes" id="UP000663825"/>
    </source>
</evidence>
<dbReference type="Gene3D" id="3.30.420.10">
    <property type="entry name" value="Ribonuclease H-like superfamily/Ribonuclease H"/>
    <property type="match status" value="1"/>
</dbReference>
<dbReference type="AlphaFoldDB" id="A0A817NP30"/>
<sequence>MISVIFSRFVKNKLTFVSSAYLYIYISLRHLGHTWRAVDSFLTSIGGTTIKTCHKWTNILVNKDFDEFTIDEKGGKRGDSFRDCYPDLELEAKQFVYRECSKTEATFTAKTLARFIDQRFYELNNLKKIDQQLVRSVESCRLDLRIFGVKFTANSSRPYFLGYEREDVVKHRQEFVKYFIEREQHFYTITNDAMPQWGIPATAPTILLLMHPSGSFFSLTEKEYSEALKTYPNLNDDCDINYEKNSASAAIALDGDNYFNNQSILNQLKRLFQLLPFKKEYKSHNFLCLVDNSRTHTAAEIHLNDFGMRPGARCPVDKIGYIDENNKKQTIECYDDDGYSKGLLAIANELNVFVPSKCKLNDLKLLLSQHATFKSVRKLEKLMVEYNIKIIFTPKYHCETNPIEGYWCHSKQYIRKHADQSFQKLTTLMPEAKANFIQKQIHLKLFRRFWRTIKAYDQGKDYLEVLRMFLSGLYDDQIISHQLNYFRRKKRKLKVFRNFDSVLLWLIVSTTRLFDDVDPPKNNSDDIVCFCGFNYRKSKQRWLSHLHDQHEHYFNQMLNEQRENRAGERILEQQIKLVADDEHDKHDES</sequence>
<name>A0A817NP30_9BILA</name>
<reference evidence="1" key="1">
    <citation type="submission" date="2021-02" db="EMBL/GenBank/DDBJ databases">
        <authorList>
            <person name="Nowell W R."/>
        </authorList>
    </citation>
    <scope>NUCLEOTIDE SEQUENCE</scope>
</reference>
<evidence type="ECO:0000313" key="1">
    <source>
        <dbReference type="EMBL" id="CAF3117344.1"/>
    </source>
</evidence>
<dbReference type="InterPro" id="IPR036397">
    <property type="entry name" value="RNaseH_sf"/>
</dbReference>
<dbReference type="EMBL" id="CAJNXB010000958">
    <property type="protein sequence ID" value="CAF3117344.1"/>
    <property type="molecule type" value="Genomic_DNA"/>
</dbReference>
<dbReference type="Proteomes" id="UP000663825">
    <property type="component" value="Unassembled WGS sequence"/>
</dbReference>
<proteinExistence type="predicted"/>
<protein>
    <submittedName>
        <fullName evidence="1">Uncharacterized protein</fullName>
    </submittedName>
</protein>
<accession>A0A817NP30</accession>
<comment type="caution">
    <text evidence="1">The sequence shown here is derived from an EMBL/GenBank/DDBJ whole genome shotgun (WGS) entry which is preliminary data.</text>
</comment>